<dbReference type="Gene3D" id="1.10.238.10">
    <property type="entry name" value="EF-hand"/>
    <property type="match status" value="1"/>
</dbReference>
<feature type="domain" description="EF-hand" evidence="2">
    <location>
        <begin position="12"/>
        <end position="47"/>
    </location>
</feature>
<dbReference type="SUPFAM" id="SSF47473">
    <property type="entry name" value="EF-hand"/>
    <property type="match status" value="1"/>
</dbReference>
<proteinExistence type="predicted"/>
<evidence type="ECO:0000313" key="3">
    <source>
        <dbReference type="EMBL" id="CAI8021639.1"/>
    </source>
</evidence>
<dbReference type="Proteomes" id="UP001174909">
    <property type="component" value="Unassembled WGS sequence"/>
</dbReference>
<keyword evidence="1" id="KW-0106">Calcium</keyword>
<dbReference type="SMART" id="SM00054">
    <property type="entry name" value="EFh"/>
    <property type="match status" value="3"/>
</dbReference>
<protein>
    <submittedName>
        <fullName evidence="3">Sarcoplasmic calcium-binding protein</fullName>
    </submittedName>
</protein>
<dbReference type="InterPro" id="IPR002048">
    <property type="entry name" value="EF_hand_dom"/>
</dbReference>
<dbReference type="AlphaFoldDB" id="A0AA35WIH1"/>
<sequence>MVDVVALRNSDFWKKKFAKACLMNDTNKSGTITRSDFELMIEKYQHTTERAKFESFSKNLLHFCDLCGLTDASVVQSYKEFEEQWLANISQNKDMHLSMVYDLFQCLDVNGSSFIDLKEWTSHCDAMGVPAECAKESFNAIDKDNDGKITLDEFVAYHAEFFYTTENKMNSAILFGPL</sequence>
<dbReference type="CDD" id="cd00051">
    <property type="entry name" value="EFh"/>
    <property type="match status" value="1"/>
</dbReference>
<organism evidence="3 4">
    <name type="scientific">Geodia barretti</name>
    <name type="common">Barrett's horny sponge</name>
    <dbReference type="NCBI Taxonomy" id="519541"/>
    <lineage>
        <taxon>Eukaryota</taxon>
        <taxon>Metazoa</taxon>
        <taxon>Porifera</taxon>
        <taxon>Demospongiae</taxon>
        <taxon>Heteroscleromorpha</taxon>
        <taxon>Tetractinellida</taxon>
        <taxon>Astrophorina</taxon>
        <taxon>Geodiidae</taxon>
        <taxon>Geodia</taxon>
    </lineage>
</organism>
<dbReference type="InterPro" id="IPR018247">
    <property type="entry name" value="EF_Hand_1_Ca_BS"/>
</dbReference>
<dbReference type="GO" id="GO:0005509">
    <property type="term" value="F:calcium ion binding"/>
    <property type="evidence" value="ECO:0007669"/>
    <property type="project" value="InterPro"/>
</dbReference>
<evidence type="ECO:0000313" key="4">
    <source>
        <dbReference type="Proteomes" id="UP001174909"/>
    </source>
</evidence>
<accession>A0AA35WIH1</accession>
<comment type="caution">
    <text evidence="3">The sequence shown here is derived from an EMBL/GenBank/DDBJ whole genome shotgun (WGS) entry which is preliminary data.</text>
</comment>
<feature type="domain" description="EF-hand" evidence="2">
    <location>
        <begin position="129"/>
        <end position="164"/>
    </location>
</feature>
<reference evidence="3" key="1">
    <citation type="submission" date="2023-03" db="EMBL/GenBank/DDBJ databases">
        <authorList>
            <person name="Steffen K."/>
            <person name="Cardenas P."/>
        </authorList>
    </citation>
    <scope>NUCLEOTIDE SEQUENCE</scope>
</reference>
<dbReference type="InterPro" id="IPR011992">
    <property type="entry name" value="EF-hand-dom_pair"/>
</dbReference>
<evidence type="ECO:0000256" key="1">
    <source>
        <dbReference type="ARBA" id="ARBA00022837"/>
    </source>
</evidence>
<dbReference type="PROSITE" id="PS50222">
    <property type="entry name" value="EF_HAND_2"/>
    <property type="match status" value="2"/>
</dbReference>
<gene>
    <name evidence="3" type="ORF">GBAR_LOCUS12814</name>
</gene>
<dbReference type="PROSITE" id="PS00018">
    <property type="entry name" value="EF_HAND_1"/>
    <property type="match status" value="2"/>
</dbReference>
<dbReference type="Pfam" id="PF13499">
    <property type="entry name" value="EF-hand_7"/>
    <property type="match status" value="1"/>
</dbReference>
<evidence type="ECO:0000259" key="2">
    <source>
        <dbReference type="PROSITE" id="PS50222"/>
    </source>
</evidence>
<dbReference type="EMBL" id="CASHTH010001911">
    <property type="protein sequence ID" value="CAI8021639.1"/>
    <property type="molecule type" value="Genomic_DNA"/>
</dbReference>
<name>A0AA35WIH1_GEOBA</name>
<keyword evidence="4" id="KW-1185">Reference proteome</keyword>